<evidence type="ECO:0000256" key="3">
    <source>
        <dbReference type="ARBA" id="ARBA00023098"/>
    </source>
</evidence>
<dbReference type="Proteomes" id="UP000439591">
    <property type="component" value="Unassembled WGS sequence"/>
</dbReference>
<evidence type="ECO:0000256" key="4">
    <source>
        <dbReference type="ARBA" id="ARBA00023160"/>
    </source>
</evidence>
<dbReference type="PANTHER" id="PTHR38764:SF1">
    <property type="entry name" value="ACYL CARRIER PROTEIN PHOSPHODIESTERASE"/>
    <property type="match status" value="1"/>
</dbReference>
<dbReference type="EMBL" id="CACSIM010000003">
    <property type="protein sequence ID" value="CAA0103796.1"/>
    <property type="molecule type" value="Genomic_DNA"/>
</dbReference>
<dbReference type="AlphaFoldDB" id="A0A5S9PI61"/>
<dbReference type="InterPro" id="IPR007431">
    <property type="entry name" value="ACP_PD"/>
</dbReference>
<organism evidence="5 6">
    <name type="scientific">Zhongshania aliphaticivorans</name>
    <dbReference type="NCBI Taxonomy" id="1470434"/>
    <lineage>
        <taxon>Bacteria</taxon>
        <taxon>Pseudomonadati</taxon>
        <taxon>Pseudomonadota</taxon>
        <taxon>Gammaproteobacteria</taxon>
        <taxon>Cellvibrionales</taxon>
        <taxon>Spongiibacteraceae</taxon>
        <taxon>Zhongshania</taxon>
    </lineage>
</organism>
<keyword evidence="4" id="KW-0276">Fatty acid metabolism</keyword>
<evidence type="ECO:0000313" key="6">
    <source>
        <dbReference type="Proteomes" id="UP000439591"/>
    </source>
</evidence>
<proteinExistence type="predicted"/>
<name>A0A5S9PI61_9GAMM</name>
<dbReference type="Pfam" id="PF04336">
    <property type="entry name" value="ACP_PD"/>
    <property type="match status" value="1"/>
</dbReference>
<evidence type="ECO:0000256" key="2">
    <source>
        <dbReference type="ARBA" id="ARBA00022801"/>
    </source>
</evidence>
<evidence type="ECO:0000256" key="1">
    <source>
        <dbReference type="ARBA" id="ARBA00022516"/>
    </source>
</evidence>
<dbReference type="PIRSF" id="PIRSF011489">
    <property type="entry name" value="DUF479"/>
    <property type="match status" value="1"/>
</dbReference>
<evidence type="ECO:0000313" key="5">
    <source>
        <dbReference type="EMBL" id="CAA0103796.1"/>
    </source>
</evidence>
<dbReference type="EC" id="3.1.4.14" evidence="5"/>
<gene>
    <name evidence="5" type="primary">acpH</name>
    <name evidence="5" type="ORF">KFEGEMFD_02056</name>
</gene>
<keyword evidence="3" id="KW-0443">Lipid metabolism</keyword>
<sequence>MNYLAHFHLAQQLASRSDLDHQGLLIGGLLGDFVKGPLQGQYPLSWEVGIRLHRRIDALTDSHPRVSECLQKLPVNYRRYGGIMLDVCFDHCLSRHWHKLHPSSLNHFSQDCYQQILVHKNDYPRAANRQISFLAEYDVLNMMDNWHNIEAMLARIAKRIPRETPLSHCGPELAKLLPFIEQQFLKLYPALQEQLYQEFYEAPDAKSNYTGTNKTD</sequence>
<keyword evidence="2 5" id="KW-0378">Hydrolase</keyword>
<reference evidence="5 6" key="1">
    <citation type="submission" date="2019-11" db="EMBL/GenBank/DDBJ databases">
        <authorList>
            <person name="Holert J."/>
        </authorList>
    </citation>
    <scope>NUCLEOTIDE SEQUENCE [LARGE SCALE GENOMIC DNA]</scope>
    <source>
        <strain evidence="5">BC3_2A</strain>
    </source>
</reference>
<accession>A0A5S9PI61</accession>
<dbReference type="GO" id="GO:0006633">
    <property type="term" value="P:fatty acid biosynthetic process"/>
    <property type="evidence" value="ECO:0007669"/>
    <property type="project" value="UniProtKB-KW"/>
</dbReference>
<dbReference type="GO" id="GO:0008770">
    <property type="term" value="F:[acyl-carrier-protein] phosphodiesterase activity"/>
    <property type="evidence" value="ECO:0007669"/>
    <property type="project" value="UniProtKB-EC"/>
</dbReference>
<keyword evidence="1" id="KW-0444">Lipid biosynthesis</keyword>
<keyword evidence="4" id="KW-0275">Fatty acid biosynthesis</keyword>
<dbReference type="PANTHER" id="PTHR38764">
    <property type="entry name" value="ACYL CARRIER PROTEIN PHOSPHODIESTERASE"/>
    <property type="match status" value="1"/>
</dbReference>
<protein>
    <submittedName>
        <fullName evidence="5">Acyl carrier protein phosphodiesterase</fullName>
        <ecNumber evidence="5">3.1.4.14</ecNumber>
    </submittedName>
</protein>
<dbReference type="RefSeq" id="WP_159287791.1">
    <property type="nucleotide sequence ID" value="NZ_CACSIM010000003.1"/>
</dbReference>